<evidence type="ECO:0000313" key="4">
    <source>
        <dbReference type="Proteomes" id="UP000245488"/>
    </source>
</evidence>
<reference evidence="2 3" key="1">
    <citation type="submission" date="2016-10" db="EMBL/GenBank/DDBJ databases">
        <authorList>
            <person name="de Groot N.N."/>
        </authorList>
    </citation>
    <scope>NUCLEOTIDE SEQUENCE [LARGE SCALE GENOMIC DNA]</scope>
    <source>
        <strain evidence="2 3">AR40</strain>
    </source>
</reference>
<dbReference type="Proteomes" id="UP000245488">
    <property type="component" value="Chromosome"/>
</dbReference>
<evidence type="ECO:0000313" key="1">
    <source>
        <dbReference type="EMBL" id="PWT28157.1"/>
    </source>
</evidence>
<accession>A0A1H9UBN5</accession>
<dbReference type="EMBL" id="FOGJ01000018">
    <property type="protein sequence ID" value="SES06671.1"/>
    <property type="molecule type" value="Genomic_DNA"/>
</dbReference>
<sequence>MLSFYLCRGDETVASMLERINKEDTDGITYVCDEVSDHCFINDDKFVHADKIINYHNEYWAVHAVGKDQK</sequence>
<organism evidence="2 3">
    <name type="scientific">Butyrivibrio fibrisolvens</name>
    <dbReference type="NCBI Taxonomy" id="831"/>
    <lineage>
        <taxon>Bacteria</taxon>
        <taxon>Bacillati</taxon>
        <taxon>Bacillota</taxon>
        <taxon>Clostridia</taxon>
        <taxon>Lachnospirales</taxon>
        <taxon>Lachnospiraceae</taxon>
        <taxon>Butyrivibrio</taxon>
    </lineage>
</organism>
<dbReference type="Proteomes" id="UP000182584">
    <property type="component" value="Unassembled WGS sequence"/>
</dbReference>
<dbReference type="eggNOG" id="ENOG5032ABV">
    <property type="taxonomic scope" value="Bacteria"/>
</dbReference>
<dbReference type="OrthoDB" id="2004946at2"/>
<keyword evidence="4" id="KW-1185">Reference proteome</keyword>
<gene>
    <name evidence="1" type="ORF">CPT75_14065</name>
    <name evidence="2" type="ORF">SAMN04487884_1186</name>
</gene>
<evidence type="ECO:0000313" key="3">
    <source>
        <dbReference type="Proteomes" id="UP000182584"/>
    </source>
</evidence>
<evidence type="ECO:0000313" key="2">
    <source>
        <dbReference type="EMBL" id="SES06671.1"/>
    </source>
</evidence>
<reference evidence="1 4" key="2">
    <citation type="submission" date="2017-09" db="EMBL/GenBank/DDBJ databases">
        <title>High-quality draft genome sequence of Butyrivibrio fibrisolvens INBov1, isolated from cow rumen.</title>
        <authorList>
            <person name="Rodriguez Hernaez J."/>
            <person name="Rivarola M."/>
            <person name="Paniego N."/>
            <person name="Cravero S."/>
            <person name="Ceron Cucchi M."/>
            <person name="Martinez M.C."/>
        </authorList>
    </citation>
    <scope>NUCLEOTIDE SEQUENCE [LARGE SCALE GENOMIC DNA]</scope>
    <source>
        <strain evidence="1 4">INBov1</strain>
    </source>
</reference>
<name>A0A1H9UBN5_BUTFI</name>
<proteinExistence type="predicted"/>
<dbReference type="RefSeq" id="WP_027204237.1">
    <property type="nucleotide sequence ID" value="NZ_CM009896.1"/>
</dbReference>
<protein>
    <submittedName>
        <fullName evidence="2">Uncharacterized protein</fullName>
    </submittedName>
</protein>
<dbReference type="AlphaFoldDB" id="A0A1H9UBN5"/>
<dbReference type="EMBL" id="NXNG01000001">
    <property type="protein sequence ID" value="PWT28157.1"/>
    <property type="molecule type" value="Genomic_DNA"/>
</dbReference>